<dbReference type="EMBL" id="NHTK01005960">
    <property type="protein sequence ID" value="PPQ70254.1"/>
    <property type="molecule type" value="Genomic_DNA"/>
</dbReference>
<evidence type="ECO:0000313" key="1">
    <source>
        <dbReference type="EMBL" id="PPQ70254.1"/>
    </source>
</evidence>
<dbReference type="InParanoid" id="A0A409VVG0"/>
<protein>
    <submittedName>
        <fullName evidence="1">Uncharacterized protein</fullName>
    </submittedName>
</protein>
<gene>
    <name evidence="1" type="ORF">CVT24_013079</name>
</gene>
<dbReference type="OrthoDB" id="3063263at2759"/>
<dbReference type="Proteomes" id="UP000284842">
    <property type="component" value="Unassembled WGS sequence"/>
</dbReference>
<evidence type="ECO:0000313" key="2">
    <source>
        <dbReference type="Proteomes" id="UP000284842"/>
    </source>
</evidence>
<reference evidence="1 2" key="1">
    <citation type="journal article" date="2018" name="Evol. Lett.">
        <title>Horizontal gene cluster transfer increased hallucinogenic mushroom diversity.</title>
        <authorList>
            <person name="Reynolds H.T."/>
            <person name="Vijayakumar V."/>
            <person name="Gluck-Thaler E."/>
            <person name="Korotkin H.B."/>
            <person name="Matheny P.B."/>
            <person name="Slot J.C."/>
        </authorList>
    </citation>
    <scope>NUCLEOTIDE SEQUENCE [LARGE SCALE GENOMIC DNA]</scope>
    <source>
        <strain evidence="1 2">2629</strain>
    </source>
</reference>
<proteinExistence type="predicted"/>
<comment type="caution">
    <text evidence="1">The sequence shown here is derived from an EMBL/GenBank/DDBJ whole genome shotgun (WGS) entry which is preliminary data.</text>
</comment>
<dbReference type="AlphaFoldDB" id="A0A409VVG0"/>
<keyword evidence="2" id="KW-1185">Reference proteome</keyword>
<name>A0A409VVG0_9AGAR</name>
<sequence>MSCAVEAEQTTPAKVSLGAEEKVNKKIDKDGAVPRHIVMKRPNRTGMFHVPKQCPGLRNLRHSKGKIVHSQVYAIPLSNPDMEFFVRKYWPEPILTQGRLRNLYELFLSRFPGRPEEMNSIAHLLVPLKSGGIWEPYGVVIANNFTQKGLDRMAHASELVREIHKIFEFDTEPGWYRFVNND</sequence>
<accession>A0A409VVG0</accession>
<organism evidence="1 2">
    <name type="scientific">Panaeolus cyanescens</name>
    <dbReference type="NCBI Taxonomy" id="181874"/>
    <lineage>
        <taxon>Eukaryota</taxon>
        <taxon>Fungi</taxon>
        <taxon>Dikarya</taxon>
        <taxon>Basidiomycota</taxon>
        <taxon>Agaricomycotina</taxon>
        <taxon>Agaricomycetes</taxon>
        <taxon>Agaricomycetidae</taxon>
        <taxon>Agaricales</taxon>
        <taxon>Agaricineae</taxon>
        <taxon>Galeropsidaceae</taxon>
        <taxon>Panaeolus</taxon>
    </lineage>
</organism>